<dbReference type="EMBL" id="CP041692">
    <property type="protein sequence ID" value="QDP96879.1"/>
    <property type="molecule type" value="Genomic_DNA"/>
</dbReference>
<evidence type="ECO:0000313" key="2">
    <source>
        <dbReference type="Proteomes" id="UP000319263"/>
    </source>
</evidence>
<dbReference type="KEGG" id="mik:FOE78_14000"/>
<dbReference type="Gene3D" id="3.90.1200.10">
    <property type="match status" value="1"/>
</dbReference>
<dbReference type="OrthoDB" id="21342at2"/>
<evidence type="ECO:0000313" key="1">
    <source>
        <dbReference type="EMBL" id="QDP96879.1"/>
    </source>
</evidence>
<organism evidence="1 2">
    <name type="scientific">Microlunatus elymi</name>
    <dbReference type="NCBI Taxonomy" id="2596828"/>
    <lineage>
        <taxon>Bacteria</taxon>
        <taxon>Bacillati</taxon>
        <taxon>Actinomycetota</taxon>
        <taxon>Actinomycetes</taxon>
        <taxon>Propionibacteriales</taxon>
        <taxon>Propionibacteriaceae</taxon>
        <taxon>Microlunatus</taxon>
    </lineage>
</organism>
<protein>
    <submittedName>
        <fullName evidence="1">Aminoglycoside phosphotransferase family protein</fullName>
    </submittedName>
</protein>
<dbReference type="Proteomes" id="UP000319263">
    <property type="component" value="Chromosome"/>
</dbReference>
<accession>A0A516Q0B1</accession>
<keyword evidence="2" id="KW-1185">Reference proteome</keyword>
<gene>
    <name evidence="1" type="ORF">FOE78_14000</name>
</gene>
<dbReference type="AlphaFoldDB" id="A0A516Q0B1"/>
<name>A0A516Q0B1_9ACTN</name>
<keyword evidence="1" id="KW-0808">Transferase</keyword>
<dbReference type="SUPFAM" id="SSF56112">
    <property type="entry name" value="Protein kinase-like (PK-like)"/>
    <property type="match status" value="1"/>
</dbReference>
<proteinExistence type="predicted"/>
<dbReference type="GO" id="GO:0016740">
    <property type="term" value="F:transferase activity"/>
    <property type="evidence" value="ECO:0007669"/>
    <property type="project" value="UniProtKB-KW"/>
</dbReference>
<sequence length="314" mass="35425">MGSIPRSFVTQLRSRGVVGCPPSGYAAVVSRRALLAEERAAIAHLTWLGRVLDHDLDRWAVVGDRSWPNGFATLLEVHTEHRPVALKLYQSERHFVREKHALLHWAPKLQGRAPTLFAYDDDAQTLVMSWIDGPAGTAQSLDHHRQAGQLTRRLHDCQPATRWTNGRDSMIEQFDNLERTGNGSVPATIWRRIRSELADLPVTEDLTVGPIHNDNQPRNWIVCDDDALSMIDFGKAKVGVHVFDFEMLRTGEWVGRPDLERAFFEGYGRSLTEREERVLQLREPLKAASMIIWGQANDAPGLVHRGRRLLGLSG</sequence>
<reference evidence="1 2" key="1">
    <citation type="submission" date="2019-07" db="EMBL/GenBank/DDBJ databases">
        <title>Microlunatus dokdonensis sp. nov. isolated from the rhizospheric soil of the wild plant Elymus tsukushiensis.</title>
        <authorList>
            <person name="Ghim S.-Y."/>
            <person name="Hwang Y.-J."/>
            <person name="Son J.-S."/>
            <person name="Shin J.-H."/>
        </authorList>
    </citation>
    <scope>NUCLEOTIDE SEQUENCE [LARGE SCALE GENOMIC DNA]</scope>
    <source>
        <strain evidence="1 2">KUDC0627</strain>
    </source>
</reference>
<dbReference type="InterPro" id="IPR011009">
    <property type="entry name" value="Kinase-like_dom_sf"/>
</dbReference>